<dbReference type="STRING" id="2020962.A0A2N1J8B8"/>
<feature type="region of interest" description="Disordered" evidence="4">
    <location>
        <begin position="383"/>
        <end position="405"/>
    </location>
</feature>
<sequence>MADHWLMKAEPVPRIVKGIDVSFSVDQFEKMQVTPWEGVRNYQARGFLRDQMQVGQPVLFYLSNTSLPGVAAIAEVVREGYPDHTAWDAKHPYFDMKSDPAAPRWFMVDVRFHIARDLTSEQREEIGYLTDEHLAALRSMALLNRARLSVQSGSRDLRNDDAILSKLAGDDELGASYKSSPASSTALSLRSLSSLGAAGQDSRTPVVREQDKTTRLDGATVNEILAWQVSKGERRCSADASALQPAITQVSKALPPMPVEGDLRELPPIPGKLCFEGALPCAASIEKEGCELGRAGEKTAHHIVDPSLEMPSSSPYDLASFSSRRHASSFQRRPSLTASSTYASTASLGADDTPGQDVSQDSRVSRTRLTRLFSRLFLEQRSQSVGARGSSPLPESTSRCSSPPLAAPATVAPLQLASAQVHPRPVRSTMVHPPLTHYDLHDDNAYEIHGLTLSATPVRGLSPTSTCFPSGTSLNLAAPAASMPPIAPVLETHAEKENERMLDSYEVKAEIGGGTYGFVYRAVDKNTDEAVVIKYIVKNSILADSWRRHRFYGTIPTEIFVVLQLQSSPYVPPATAPPWILHQSHWMRMQQDMLASHQTDDIQGHPGICKLIDFFEDDEYYYMVMPLFGDGQDLFDFVESAPYGLDPRDVRSFLGQVADAIAFMHENGIVHRDIKDENVILDKFGMVQLIDFGSAARTRPHGKFDTFSGTVDCAAAEIIQGESYAGPPQDVWAFGVLAYVLICGECPFRDAQEAIQSLASNSRPLQVLQHYCFDERAVPQSGVHPRPQALEENASSAELAGGADLRQAYDLVVQCLQLDPELRPPAAQITQHRFITGPAGWTGCEGWRT</sequence>
<dbReference type="InterPro" id="IPR002740">
    <property type="entry name" value="EVE_domain"/>
</dbReference>
<dbReference type="Gene3D" id="3.10.590.10">
    <property type="entry name" value="ph1033 like domains"/>
    <property type="match status" value="1"/>
</dbReference>
<dbReference type="InterPro" id="IPR017441">
    <property type="entry name" value="Protein_kinase_ATP_BS"/>
</dbReference>
<organism evidence="6 7">
    <name type="scientific">Malassezia vespertilionis</name>
    <dbReference type="NCBI Taxonomy" id="2020962"/>
    <lineage>
        <taxon>Eukaryota</taxon>
        <taxon>Fungi</taxon>
        <taxon>Dikarya</taxon>
        <taxon>Basidiomycota</taxon>
        <taxon>Ustilaginomycotina</taxon>
        <taxon>Malasseziomycetes</taxon>
        <taxon>Malasseziales</taxon>
        <taxon>Malasseziaceae</taxon>
        <taxon>Malassezia</taxon>
    </lineage>
</organism>
<dbReference type="GO" id="GO:0045719">
    <property type="term" value="P:negative regulation of glycogen biosynthetic process"/>
    <property type="evidence" value="ECO:0007669"/>
    <property type="project" value="TreeGrafter"/>
</dbReference>
<gene>
    <name evidence="6" type="ORF">MVES_003116</name>
</gene>
<dbReference type="PANTHER" id="PTHR24346:SF51">
    <property type="entry name" value="PAS DOMAIN-CONTAINING SERINE_THREONINE-PROTEIN KINASE"/>
    <property type="match status" value="1"/>
</dbReference>
<dbReference type="InterPro" id="IPR000719">
    <property type="entry name" value="Prot_kinase_dom"/>
</dbReference>
<dbReference type="Gene3D" id="1.10.510.10">
    <property type="entry name" value="Transferase(Phosphotransferase) domain 1"/>
    <property type="match status" value="1"/>
</dbReference>
<evidence type="ECO:0000313" key="7">
    <source>
        <dbReference type="Proteomes" id="UP000232875"/>
    </source>
</evidence>
<dbReference type="PROSITE" id="PS00108">
    <property type="entry name" value="PROTEIN_KINASE_ST"/>
    <property type="match status" value="1"/>
</dbReference>
<dbReference type="InterPro" id="IPR011009">
    <property type="entry name" value="Kinase-like_dom_sf"/>
</dbReference>
<evidence type="ECO:0000313" key="6">
    <source>
        <dbReference type="EMBL" id="PKI82800.1"/>
    </source>
</evidence>
<protein>
    <recommendedName>
        <fullName evidence="5">Protein kinase domain-containing protein</fullName>
    </recommendedName>
</protein>
<reference evidence="6 7" key="1">
    <citation type="submission" date="2017-10" db="EMBL/GenBank/DDBJ databases">
        <title>A novel species of cold-tolerant Malassezia isolated from bats.</title>
        <authorList>
            <person name="Lorch J.M."/>
            <person name="Palmer J.M."/>
            <person name="Vanderwolf K.J."/>
            <person name="Schmidt K.Z."/>
            <person name="Verant M.L."/>
            <person name="Weller T.J."/>
            <person name="Blehert D.S."/>
        </authorList>
    </citation>
    <scope>NUCLEOTIDE SEQUENCE [LARGE SCALE GENOMIC DNA]</scope>
    <source>
        <strain evidence="6 7">NWHC:44797-103</strain>
    </source>
</reference>
<dbReference type="EMBL" id="KZ454993">
    <property type="protein sequence ID" value="PKI82800.1"/>
    <property type="molecule type" value="Genomic_DNA"/>
</dbReference>
<dbReference type="CDD" id="cd21133">
    <property type="entry name" value="EVE"/>
    <property type="match status" value="1"/>
</dbReference>
<dbReference type="GO" id="GO:0035556">
    <property type="term" value="P:intracellular signal transduction"/>
    <property type="evidence" value="ECO:0007669"/>
    <property type="project" value="TreeGrafter"/>
</dbReference>
<dbReference type="Pfam" id="PF01878">
    <property type="entry name" value="EVE"/>
    <property type="match status" value="1"/>
</dbReference>
<dbReference type="OrthoDB" id="10252171at2759"/>
<proteinExistence type="predicted"/>
<dbReference type="Pfam" id="PF00069">
    <property type="entry name" value="Pkinase"/>
    <property type="match status" value="1"/>
</dbReference>
<dbReference type="Proteomes" id="UP000232875">
    <property type="component" value="Unassembled WGS sequence"/>
</dbReference>
<evidence type="ECO:0000256" key="1">
    <source>
        <dbReference type="ARBA" id="ARBA00022741"/>
    </source>
</evidence>
<dbReference type="PROSITE" id="PS50011">
    <property type="entry name" value="PROTEIN_KINASE_DOM"/>
    <property type="match status" value="1"/>
</dbReference>
<keyword evidence="2 3" id="KW-0067">ATP-binding</keyword>
<dbReference type="GO" id="GO:0005524">
    <property type="term" value="F:ATP binding"/>
    <property type="evidence" value="ECO:0007669"/>
    <property type="project" value="UniProtKB-UniRule"/>
</dbReference>
<dbReference type="GO" id="GO:0004674">
    <property type="term" value="F:protein serine/threonine kinase activity"/>
    <property type="evidence" value="ECO:0007669"/>
    <property type="project" value="TreeGrafter"/>
</dbReference>
<dbReference type="PROSITE" id="PS00107">
    <property type="entry name" value="PROTEIN_KINASE_ATP"/>
    <property type="match status" value="1"/>
</dbReference>
<keyword evidence="1 3" id="KW-0547">Nucleotide-binding</keyword>
<dbReference type="PANTHER" id="PTHR24346">
    <property type="entry name" value="MAP/MICROTUBULE AFFINITY-REGULATING KINASE"/>
    <property type="match status" value="1"/>
</dbReference>
<evidence type="ECO:0000256" key="4">
    <source>
        <dbReference type="SAM" id="MobiDB-lite"/>
    </source>
</evidence>
<evidence type="ECO:0000256" key="3">
    <source>
        <dbReference type="PROSITE-ProRule" id="PRU10141"/>
    </source>
</evidence>
<dbReference type="GO" id="GO:0005829">
    <property type="term" value="C:cytosol"/>
    <property type="evidence" value="ECO:0007669"/>
    <property type="project" value="TreeGrafter"/>
</dbReference>
<dbReference type="GO" id="GO:0005634">
    <property type="term" value="C:nucleus"/>
    <property type="evidence" value="ECO:0007669"/>
    <property type="project" value="TreeGrafter"/>
</dbReference>
<dbReference type="InterPro" id="IPR008271">
    <property type="entry name" value="Ser/Thr_kinase_AS"/>
</dbReference>
<dbReference type="SUPFAM" id="SSF56112">
    <property type="entry name" value="Protein kinase-like (PK-like)"/>
    <property type="match status" value="1"/>
</dbReference>
<name>A0A2N1J8B8_9BASI</name>
<dbReference type="SMART" id="SM00220">
    <property type="entry name" value="S_TKc"/>
    <property type="match status" value="1"/>
</dbReference>
<evidence type="ECO:0000259" key="5">
    <source>
        <dbReference type="PROSITE" id="PS50011"/>
    </source>
</evidence>
<dbReference type="Gene3D" id="3.30.200.20">
    <property type="entry name" value="Phosphorylase Kinase, domain 1"/>
    <property type="match status" value="1"/>
</dbReference>
<dbReference type="AlphaFoldDB" id="A0A2N1J8B8"/>
<accession>A0A2N1J8B8</accession>
<dbReference type="SUPFAM" id="SSF88697">
    <property type="entry name" value="PUA domain-like"/>
    <property type="match status" value="1"/>
</dbReference>
<feature type="binding site" evidence="3">
    <location>
        <position position="538"/>
    </location>
    <ligand>
        <name>ATP</name>
        <dbReference type="ChEBI" id="CHEBI:30616"/>
    </ligand>
</feature>
<keyword evidence="7" id="KW-1185">Reference proteome</keyword>
<dbReference type="InterPro" id="IPR015947">
    <property type="entry name" value="PUA-like_sf"/>
</dbReference>
<dbReference type="InterPro" id="IPR047197">
    <property type="entry name" value="THYN1-like_EVE"/>
</dbReference>
<evidence type="ECO:0000256" key="2">
    <source>
        <dbReference type="ARBA" id="ARBA00022840"/>
    </source>
</evidence>
<feature type="domain" description="Protein kinase" evidence="5">
    <location>
        <begin position="505"/>
        <end position="835"/>
    </location>
</feature>